<dbReference type="AlphaFoldDB" id="A0A9N9M410"/>
<dbReference type="OrthoDB" id="442087at2759"/>
<comment type="caution">
    <text evidence="4">The sequence shown here is derived from an EMBL/GenBank/DDBJ whole genome shotgun (WGS) entry which is preliminary data.</text>
</comment>
<feature type="region of interest" description="Disordered" evidence="2">
    <location>
        <begin position="256"/>
        <end position="277"/>
    </location>
</feature>
<dbReference type="SUPFAM" id="SSF46565">
    <property type="entry name" value="Chaperone J-domain"/>
    <property type="match status" value="1"/>
</dbReference>
<dbReference type="Pfam" id="PF00226">
    <property type="entry name" value="DnaJ"/>
    <property type="match status" value="1"/>
</dbReference>
<name>A0A9N9M410_9HELO</name>
<sequence>MPPDSQNYTRDRGFLDLLSIRSTSYLLRQPDHYTTQQKKADRERGCTEDQISAIGSILKYDPKEWYDILAVSDTCTTEEVNQAYEEKSLAVHPKKNPSSEAYRAFQIVENAANALRHGDEYKGEDATNSERSKGSRAIKTQERAMTTLFQKEIYKLATPYMEALIENPWLGNWKELDQLNDHIKRQNERDGKEGVDKFQGTIDYHTHVAMFKLVDEYKKLIKKTPTTPTERRNQAMAEEKLPQIWQSLDVTNTARGYPQSWNTSQPETLGLPGSVTTAGPCKSTMSHILPRYEKPAEGYMAKVMRNVPYQEVPSFGNVRPNLIKTEPLEETKVINTGPAQDIDMVSTHALAKQLNNEVEGLKEQMNEMRTYMLQLLTGMIARPAA</sequence>
<evidence type="ECO:0000256" key="2">
    <source>
        <dbReference type="SAM" id="MobiDB-lite"/>
    </source>
</evidence>
<dbReference type="SMART" id="SM00271">
    <property type="entry name" value="DnaJ"/>
    <property type="match status" value="1"/>
</dbReference>
<organism evidence="4 5">
    <name type="scientific">Hymenoscyphus albidus</name>
    <dbReference type="NCBI Taxonomy" id="595503"/>
    <lineage>
        <taxon>Eukaryota</taxon>
        <taxon>Fungi</taxon>
        <taxon>Dikarya</taxon>
        <taxon>Ascomycota</taxon>
        <taxon>Pezizomycotina</taxon>
        <taxon>Leotiomycetes</taxon>
        <taxon>Helotiales</taxon>
        <taxon>Helotiaceae</taxon>
        <taxon>Hymenoscyphus</taxon>
    </lineage>
</organism>
<dbReference type="GO" id="GO:0071218">
    <property type="term" value="P:cellular response to misfolded protein"/>
    <property type="evidence" value="ECO:0007669"/>
    <property type="project" value="TreeGrafter"/>
</dbReference>
<dbReference type="InterPro" id="IPR036869">
    <property type="entry name" value="J_dom_sf"/>
</dbReference>
<evidence type="ECO:0000256" key="1">
    <source>
        <dbReference type="SAM" id="Coils"/>
    </source>
</evidence>
<keyword evidence="5" id="KW-1185">Reference proteome</keyword>
<dbReference type="PANTHER" id="PTHR43908">
    <property type="entry name" value="AT29763P-RELATED"/>
    <property type="match status" value="1"/>
</dbReference>
<feature type="region of interest" description="Disordered" evidence="2">
    <location>
        <begin position="118"/>
        <end position="139"/>
    </location>
</feature>
<dbReference type="PRINTS" id="PR00625">
    <property type="entry name" value="JDOMAIN"/>
</dbReference>
<dbReference type="GO" id="GO:0030544">
    <property type="term" value="F:Hsp70 protein binding"/>
    <property type="evidence" value="ECO:0007669"/>
    <property type="project" value="TreeGrafter"/>
</dbReference>
<feature type="coiled-coil region" evidence="1">
    <location>
        <begin position="344"/>
        <end position="371"/>
    </location>
</feature>
<dbReference type="PROSITE" id="PS50076">
    <property type="entry name" value="DNAJ_2"/>
    <property type="match status" value="1"/>
</dbReference>
<gene>
    <name evidence="4" type="ORF">HYALB_00014049</name>
</gene>
<dbReference type="PANTHER" id="PTHR43908:SF3">
    <property type="entry name" value="AT29763P-RELATED"/>
    <property type="match status" value="1"/>
</dbReference>
<evidence type="ECO:0000259" key="3">
    <source>
        <dbReference type="PROSITE" id="PS50076"/>
    </source>
</evidence>
<dbReference type="Proteomes" id="UP000701801">
    <property type="component" value="Unassembled WGS sequence"/>
</dbReference>
<dbReference type="InterPro" id="IPR051100">
    <property type="entry name" value="DnaJ_subfamily_B/C"/>
</dbReference>
<proteinExistence type="predicted"/>
<feature type="compositionally biased region" description="Polar residues" evidence="2">
    <location>
        <begin position="256"/>
        <end position="267"/>
    </location>
</feature>
<dbReference type="EMBL" id="CAJVRM010000674">
    <property type="protein sequence ID" value="CAG8982671.1"/>
    <property type="molecule type" value="Genomic_DNA"/>
</dbReference>
<protein>
    <recommendedName>
        <fullName evidence="3">J domain-containing protein</fullName>
    </recommendedName>
</protein>
<keyword evidence="1" id="KW-0175">Coiled coil</keyword>
<evidence type="ECO:0000313" key="4">
    <source>
        <dbReference type="EMBL" id="CAG8982671.1"/>
    </source>
</evidence>
<evidence type="ECO:0000313" key="5">
    <source>
        <dbReference type="Proteomes" id="UP000701801"/>
    </source>
</evidence>
<dbReference type="Gene3D" id="1.10.287.110">
    <property type="entry name" value="DnaJ domain"/>
    <property type="match status" value="1"/>
</dbReference>
<reference evidence="4" key="1">
    <citation type="submission" date="2021-07" db="EMBL/GenBank/DDBJ databases">
        <authorList>
            <person name="Durling M."/>
        </authorList>
    </citation>
    <scope>NUCLEOTIDE SEQUENCE</scope>
</reference>
<dbReference type="InterPro" id="IPR001623">
    <property type="entry name" value="DnaJ_domain"/>
</dbReference>
<accession>A0A9N9M410</accession>
<dbReference type="GO" id="GO:0005789">
    <property type="term" value="C:endoplasmic reticulum membrane"/>
    <property type="evidence" value="ECO:0007669"/>
    <property type="project" value="TreeGrafter"/>
</dbReference>
<feature type="domain" description="J" evidence="3">
    <location>
        <begin position="64"/>
        <end position="128"/>
    </location>
</feature>
<feature type="compositionally biased region" description="Basic and acidic residues" evidence="2">
    <location>
        <begin position="118"/>
        <end position="133"/>
    </location>
</feature>
<dbReference type="CDD" id="cd06257">
    <property type="entry name" value="DnaJ"/>
    <property type="match status" value="1"/>
</dbReference>